<comment type="caution">
    <text evidence="1">The sequence shown here is derived from an EMBL/GenBank/DDBJ whole genome shotgun (WGS) entry which is preliminary data.</text>
</comment>
<protein>
    <submittedName>
        <fullName evidence="1">Uncharacterized protein</fullName>
    </submittedName>
</protein>
<dbReference type="GeneID" id="70177759"/>
<sequence length="259" mass="28770">MGWLPAITQPGGQSQPCPGLVLAQLSLVCACAWRCHWYCVPHQTLSAAQPTRSHNRLALSDCLVPTPRSLCCWRSHLSNTLWIVSLDRTRVSYFRVWQVRLLPTTTAAHQAVAQQQQQQWVSGIRSVRNWGASLIPSPTVLCFAEWPRYVVGADRPLGRAVRDANEPASQAHLERHVAKPSRPCRNPLRDRPLQFAPFRPPARTPHASEWPACARLLPQVFRVSSSHQYGAGPLRLASPLRLSGQMPSPALRATTAPSL</sequence>
<dbReference type="EMBL" id="JAGTJQ010000006">
    <property type="protein sequence ID" value="KAH7029370.1"/>
    <property type="molecule type" value="Genomic_DNA"/>
</dbReference>
<keyword evidence="2" id="KW-1185">Reference proteome</keyword>
<reference evidence="1" key="1">
    <citation type="journal article" date="2021" name="Nat. Commun.">
        <title>Genetic determinants of endophytism in the Arabidopsis root mycobiome.</title>
        <authorList>
            <person name="Mesny F."/>
            <person name="Miyauchi S."/>
            <person name="Thiergart T."/>
            <person name="Pickel B."/>
            <person name="Atanasova L."/>
            <person name="Karlsson M."/>
            <person name="Huettel B."/>
            <person name="Barry K.W."/>
            <person name="Haridas S."/>
            <person name="Chen C."/>
            <person name="Bauer D."/>
            <person name="Andreopoulos W."/>
            <person name="Pangilinan J."/>
            <person name="LaButti K."/>
            <person name="Riley R."/>
            <person name="Lipzen A."/>
            <person name="Clum A."/>
            <person name="Drula E."/>
            <person name="Henrissat B."/>
            <person name="Kohler A."/>
            <person name="Grigoriev I.V."/>
            <person name="Martin F.M."/>
            <person name="Hacquard S."/>
        </authorList>
    </citation>
    <scope>NUCLEOTIDE SEQUENCE</scope>
    <source>
        <strain evidence="1">MPI-CAGE-CH-0230</strain>
    </source>
</reference>
<dbReference type="Proteomes" id="UP000756346">
    <property type="component" value="Unassembled WGS sequence"/>
</dbReference>
<proteinExistence type="predicted"/>
<accession>A0A9P8Y5F8</accession>
<organism evidence="1 2">
    <name type="scientific">Microdochium trichocladiopsis</name>
    <dbReference type="NCBI Taxonomy" id="1682393"/>
    <lineage>
        <taxon>Eukaryota</taxon>
        <taxon>Fungi</taxon>
        <taxon>Dikarya</taxon>
        <taxon>Ascomycota</taxon>
        <taxon>Pezizomycotina</taxon>
        <taxon>Sordariomycetes</taxon>
        <taxon>Xylariomycetidae</taxon>
        <taxon>Xylariales</taxon>
        <taxon>Microdochiaceae</taxon>
        <taxon>Microdochium</taxon>
    </lineage>
</organism>
<name>A0A9P8Y5F8_9PEZI</name>
<dbReference type="RefSeq" id="XP_046011658.1">
    <property type="nucleotide sequence ID" value="XM_046148213.1"/>
</dbReference>
<evidence type="ECO:0000313" key="1">
    <source>
        <dbReference type="EMBL" id="KAH7029370.1"/>
    </source>
</evidence>
<gene>
    <name evidence="1" type="ORF">B0I36DRAFT_131812</name>
</gene>
<dbReference type="AlphaFoldDB" id="A0A9P8Y5F8"/>
<evidence type="ECO:0000313" key="2">
    <source>
        <dbReference type="Proteomes" id="UP000756346"/>
    </source>
</evidence>